<dbReference type="Proteomes" id="UP000261620">
    <property type="component" value="Unplaced"/>
</dbReference>
<dbReference type="GO" id="GO:0002115">
    <property type="term" value="P:store-operated calcium entry"/>
    <property type="evidence" value="ECO:0007669"/>
    <property type="project" value="TreeGrafter"/>
</dbReference>
<evidence type="ECO:0000313" key="5">
    <source>
        <dbReference type="Proteomes" id="UP000261620"/>
    </source>
</evidence>
<dbReference type="InterPro" id="IPR037608">
    <property type="entry name" value="STIM1/2"/>
</dbReference>
<dbReference type="Pfam" id="PF16533">
    <property type="entry name" value="SOAR"/>
    <property type="match status" value="1"/>
</dbReference>
<reference evidence="4" key="2">
    <citation type="submission" date="2025-09" db="UniProtKB">
        <authorList>
            <consortium name="Ensembl"/>
        </authorList>
    </citation>
    <scope>IDENTIFICATION</scope>
</reference>
<feature type="domain" description="STIM1/2 Orai1-activating region" evidence="3">
    <location>
        <begin position="168"/>
        <end position="267"/>
    </location>
</feature>
<dbReference type="GO" id="GO:0005246">
    <property type="term" value="F:calcium channel regulator activity"/>
    <property type="evidence" value="ECO:0007669"/>
    <property type="project" value="InterPro"/>
</dbReference>
<dbReference type="GO" id="GO:0005783">
    <property type="term" value="C:endoplasmic reticulum"/>
    <property type="evidence" value="ECO:0007669"/>
    <property type="project" value="TreeGrafter"/>
</dbReference>
<dbReference type="PANTHER" id="PTHR15136:SF14">
    <property type="entry name" value="STROMAL INTERACTION MOLECULE 1 ISOFORM X1"/>
    <property type="match status" value="1"/>
</dbReference>
<dbReference type="GO" id="GO:0006874">
    <property type="term" value="P:intracellular calcium ion homeostasis"/>
    <property type="evidence" value="ECO:0007669"/>
    <property type="project" value="TreeGrafter"/>
</dbReference>
<evidence type="ECO:0000259" key="3">
    <source>
        <dbReference type="Pfam" id="PF16533"/>
    </source>
</evidence>
<dbReference type="InterPro" id="IPR032393">
    <property type="entry name" value="SOAR_STIM1/2"/>
</dbReference>
<feature type="region of interest" description="Disordered" evidence="2">
    <location>
        <begin position="416"/>
        <end position="476"/>
    </location>
</feature>
<proteinExistence type="predicted"/>
<dbReference type="STRING" id="94237.ENSMMOP00000016532"/>
<dbReference type="CDD" id="cd11722">
    <property type="entry name" value="SOAR"/>
    <property type="match status" value="1"/>
</dbReference>
<protein>
    <recommendedName>
        <fullName evidence="3">STIM1/2 Orai1-activating region domain-containing protein</fullName>
    </recommendedName>
</protein>
<dbReference type="Gene3D" id="1.10.150.50">
    <property type="entry name" value="Transcription Factor, Ets-1"/>
    <property type="match status" value="1"/>
</dbReference>
<feature type="compositionally biased region" description="Basic residues" evidence="2">
    <location>
        <begin position="459"/>
        <end position="476"/>
    </location>
</feature>
<dbReference type="Ensembl" id="ENSMMOT00000016806.1">
    <property type="protein sequence ID" value="ENSMMOP00000016532.1"/>
    <property type="gene ID" value="ENSMMOG00000012598.1"/>
</dbReference>
<dbReference type="GO" id="GO:0005509">
    <property type="term" value="F:calcium ion binding"/>
    <property type="evidence" value="ECO:0007669"/>
    <property type="project" value="TreeGrafter"/>
</dbReference>
<evidence type="ECO:0000256" key="1">
    <source>
        <dbReference type="SAM" id="Coils"/>
    </source>
</evidence>
<dbReference type="GO" id="GO:0005886">
    <property type="term" value="C:plasma membrane"/>
    <property type="evidence" value="ECO:0007669"/>
    <property type="project" value="TreeGrafter"/>
</dbReference>
<dbReference type="Gene3D" id="1.20.5.340">
    <property type="match status" value="1"/>
</dbReference>
<organism evidence="4 5">
    <name type="scientific">Mola mola</name>
    <name type="common">Ocean sunfish</name>
    <name type="synonym">Tetraodon mola</name>
    <dbReference type="NCBI Taxonomy" id="94237"/>
    <lineage>
        <taxon>Eukaryota</taxon>
        <taxon>Metazoa</taxon>
        <taxon>Chordata</taxon>
        <taxon>Craniata</taxon>
        <taxon>Vertebrata</taxon>
        <taxon>Euteleostomi</taxon>
        <taxon>Actinopterygii</taxon>
        <taxon>Neopterygii</taxon>
        <taxon>Teleostei</taxon>
        <taxon>Neoteleostei</taxon>
        <taxon>Acanthomorphata</taxon>
        <taxon>Eupercaria</taxon>
        <taxon>Tetraodontiformes</taxon>
        <taxon>Molidae</taxon>
        <taxon>Mola</taxon>
    </lineage>
</organism>
<dbReference type="OMA" id="VEDMWST"/>
<name>A0A3Q3WVN4_MOLML</name>
<sequence length="476" mass="52749">MTVSLLRIHDRSHAQKLQLKALDIVLFGPPAGVCDNWWKDLILGASILVALAGCWFAYAQTRKSRDDLGRMMKDLEGLQRAEQSLLELQEKLQKAQEEQLFVQVEKVKVEEELRSEIDSAKREAQRLRELREGAGSERIQQIYAEEELEQVRVALRKAERELNSRSHWAPPEALQKWLQLTHEIEIRYYNLKRQSAERQLLQAREGAEKIQKKRSSLFGTFHVAHSSSMDDVDHKILSAKQALAEVTAALREKLHRWQRIESLTGFCVVSNPGLGALAAALNLDPSFLGLRPPTPQHLLLSDDLDMDEDILSAGTLQCKSSLSLSLSLSLRDIMNRSDSDSTLPLSPSESRGLYSSKPCLLSSKLYPSQGQGSWAGGVGRGGLEKSSSLVELRGTSAAVLTSSCSTGSLCATSHANDSPTAFSSLSGSSGSGRGMGVHLRARRSPPEEDRGEESESSSGRRRNAFNKIFRKKHGRQ</sequence>
<feature type="coiled-coil region" evidence="1">
    <location>
        <begin position="75"/>
        <end position="161"/>
    </location>
</feature>
<evidence type="ECO:0000313" key="4">
    <source>
        <dbReference type="Ensembl" id="ENSMMOP00000016532.1"/>
    </source>
</evidence>
<dbReference type="PANTHER" id="PTHR15136">
    <property type="entry name" value="STROMAL INTERACTION MOLECULE HOMOLOG"/>
    <property type="match status" value="1"/>
</dbReference>
<dbReference type="InterPro" id="IPR013761">
    <property type="entry name" value="SAM/pointed_sf"/>
</dbReference>
<accession>A0A3Q3WVN4</accession>
<keyword evidence="1" id="KW-0175">Coiled coil</keyword>
<dbReference type="AlphaFoldDB" id="A0A3Q3WVN4"/>
<reference evidence="4" key="1">
    <citation type="submission" date="2025-08" db="UniProtKB">
        <authorList>
            <consortium name="Ensembl"/>
        </authorList>
    </citation>
    <scope>IDENTIFICATION</scope>
</reference>
<keyword evidence="5" id="KW-1185">Reference proteome</keyword>
<evidence type="ECO:0000256" key="2">
    <source>
        <dbReference type="SAM" id="MobiDB-lite"/>
    </source>
</evidence>
<dbReference type="Gene3D" id="1.10.287.3550">
    <property type="match status" value="1"/>
</dbReference>